<feature type="transmembrane region" description="Helical" evidence="5">
    <location>
        <begin position="91"/>
        <end position="116"/>
    </location>
</feature>
<dbReference type="Pfam" id="PF01061">
    <property type="entry name" value="ABC2_membrane"/>
    <property type="match status" value="1"/>
</dbReference>
<dbReference type="RefSeq" id="WP_282838891.1">
    <property type="nucleotide sequence ID" value="NZ_JASCXW010000005.1"/>
</dbReference>
<evidence type="ECO:0000313" key="7">
    <source>
        <dbReference type="EMBL" id="MDI6452476.1"/>
    </source>
</evidence>
<feature type="transmembrane region" description="Helical" evidence="5">
    <location>
        <begin position="20"/>
        <end position="38"/>
    </location>
</feature>
<organism evidence="7 8">
    <name type="scientific">Peloplasma aerotolerans</name>
    <dbReference type="NCBI Taxonomy" id="3044389"/>
    <lineage>
        <taxon>Bacteria</taxon>
        <taxon>Bacillati</taxon>
        <taxon>Mycoplasmatota</taxon>
        <taxon>Mollicutes</taxon>
        <taxon>Acholeplasmatales</taxon>
        <taxon>Acholeplasmataceae</taxon>
        <taxon>Peloplasma</taxon>
    </lineage>
</organism>
<feature type="transmembrane region" description="Helical" evidence="5">
    <location>
        <begin position="154"/>
        <end position="178"/>
    </location>
</feature>
<dbReference type="GO" id="GO:0016020">
    <property type="term" value="C:membrane"/>
    <property type="evidence" value="ECO:0007669"/>
    <property type="project" value="UniProtKB-SubCell"/>
</dbReference>
<gene>
    <name evidence="7" type="ORF">QJ521_02760</name>
</gene>
<keyword evidence="8" id="KW-1185">Reference proteome</keyword>
<protein>
    <recommendedName>
        <fullName evidence="6">ABC-2 type transporter transmembrane domain-containing protein</fullName>
    </recommendedName>
</protein>
<keyword evidence="4 5" id="KW-0472">Membrane</keyword>
<keyword evidence="3 5" id="KW-1133">Transmembrane helix</keyword>
<comment type="subcellular location">
    <subcellularLocation>
        <location evidence="1">Membrane</location>
        <topology evidence="1">Multi-pass membrane protein</topology>
    </subcellularLocation>
</comment>
<evidence type="ECO:0000256" key="1">
    <source>
        <dbReference type="ARBA" id="ARBA00004141"/>
    </source>
</evidence>
<comment type="caution">
    <text evidence="7">The sequence shown here is derived from an EMBL/GenBank/DDBJ whole genome shotgun (WGS) entry which is preliminary data.</text>
</comment>
<evidence type="ECO:0000259" key="6">
    <source>
        <dbReference type="Pfam" id="PF01061"/>
    </source>
</evidence>
<dbReference type="InterPro" id="IPR013525">
    <property type="entry name" value="ABC2_TM"/>
</dbReference>
<dbReference type="Proteomes" id="UP001431532">
    <property type="component" value="Unassembled WGS sequence"/>
</dbReference>
<feature type="domain" description="ABC-2 type transporter transmembrane" evidence="6">
    <location>
        <begin position="4"/>
        <end position="167"/>
    </location>
</feature>
<feature type="transmembrane region" description="Helical" evidence="5">
    <location>
        <begin position="44"/>
        <end position="70"/>
    </location>
</feature>
<name>A0AAW6UAE1_9MOLU</name>
<dbReference type="EMBL" id="JASCXW010000005">
    <property type="protein sequence ID" value="MDI6452476.1"/>
    <property type="molecule type" value="Genomic_DNA"/>
</dbReference>
<evidence type="ECO:0000256" key="5">
    <source>
        <dbReference type="SAM" id="Phobius"/>
    </source>
</evidence>
<keyword evidence="2 5" id="KW-0812">Transmembrane</keyword>
<proteinExistence type="predicted"/>
<feature type="transmembrane region" description="Helical" evidence="5">
    <location>
        <begin position="122"/>
        <end position="147"/>
    </location>
</feature>
<evidence type="ECO:0000313" key="8">
    <source>
        <dbReference type="Proteomes" id="UP001431532"/>
    </source>
</evidence>
<dbReference type="AlphaFoldDB" id="A0AAW6UAE1"/>
<dbReference type="GO" id="GO:0140359">
    <property type="term" value="F:ABC-type transporter activity"/>
    <property type="evidence" value="ECO:0007669"/>
    <property type="project" value="InterPro"/>
</dbReference>
<reference evidence="7" key="1">
    <citation type="submission" date="2023-05" db="EMBL/GenBank/DDBJ databases">
        <title>Mariniplasma microaerophilum sp. nov., a novel anaerobic mollicute isolated from terrestrial mud volcano, Taman Peninsula, Russia.</title>
        <authorList>
            <person name="Khomyakova M.A."/>
            <person name="Merkel A.Y."/>
            <person name="Slobodkin A.I."/>
        </authorList>
    </citation>
    <scope>NUCLEOTIDE SEQUENCE</scope>
    <source>
        <strain evidence="7">M4Ah</strain>
    </source>
</reference>
<feature type="transmembrane region" description="Helical" evidence="5">
    <location>
        <begin position="207"/>
        <end position="226"/>
    </location>
</feature>
<evidence type="ECO:0000256" key="3">
    <source>
        <dbReference type="ARBA" id="ARBA00022989"/>
    </source>
</evidence>
<evidence type="ECO:0000256" key="2">
    <source>
        <dbReference type="ARBA" id="ARBA00022692"/>
    </source>
</evidence>
<sequence length="244" mass="27420">MSRFLILVKGELQRLNKYNVTTISFVVALLWFLLLYFIDDMDILAAMLPFVIIVDATMMSIIFIGAVMFFEKTESTFSTMLVTPVTNQELILSKAVANTIHNLLSSLLIILVFHLVKGVEVNWIFIIIALIVSIFFHSLLGFVFSFYSKDFTSMLVGVMMYTFVFLIPSALNFFGLVFKGEVWEHILLIAPTQSATKLIELGFGADIAVKSIIAFVLLFGGSILGYKYFILPKFKAYAVKQSGV</sequence>
<accession>A0AAW6UAE1</accession>
<evidence type="ECO:0000256" key="4">
    <source>
        <dbReference type="ARBA" id="ARBA00023136"/>
    </source>
</evidence>